<feature type="region of interest" description="Disordered" evidence="1">
    <location>
        <begin position="68"/>
        <end position="91"/>
    </location>
</feature>
<evidence type="ECO:0000256" key="1">
    <source>
        <dbReference type="SAM" id="MobiDB-lite"/>
    </source>
</evidence>
<reference evidence="2 3" key="1">
    <citation type="submission" date="2024-01" db="EMBL/GenBank/DDBJ databases">
        <title>The genomes of 5 underutilized Papilionoideae crops provide insights into root nodulation and disease resistanc.</title>
        <authorList>
            <person name="Yuan L."/>
        </authorList>
    </citation>
    <scope>NUCLEOTIDE SEQUENCE [LARGE SCALE GENOMIC DNA]</scope>
    <source>
        <strain evidence="2">ZHUSHIDOU_FW_LH</strain>
        <tissue evidence="2">Leaf</tissue>
    </source>
</reference>
<dbReference type="AlphaFoldDB" id="A0AAN9HNN5"/>
<comment type="caution">
    <text evidence="2">The sequence shown here is derived from an EMBL/GenBank/DDBJ whole genome shotgun (WGS) entry which is preliminary data.</text>
</comment>
<evidence type="ECO:0000313" key="3">
    <source>
        <dbReference type="Proteomes" id="UP001372338"/>
    </source>
</evidence>
<dbReference type="EMBL" id="JAYWIO010000008">
    <property type="protein sequence ID" value="KAK7243361.1"/>
    <property type="molecule type" value="Genomic_DNA"/>
</dbReference>
<name>A0AAN9HNN5_CROPI</name>
<accession>A0AAN9HNN5</accession>
<gene>
    <name evidence="2" type="ORF">RIF29_38154</name>
</gene>
<dbReference type="Proteomes" id="UP001372338">
    <property type="component" value="Unassembled WGS sequence"/>
</dbReference>
<proteinExistence type="predicted"/>
<keyword evidence="3" id="KW-1185">Reference proteome</keyword>
<evidence type="ECO:0000313" key="2">
    <source>
        <dbReference type="EMBL" id="KAK7243361.1"/>
    </source>
</evidence>
<organism evidence="2 3">
    <name type="scientific">Crotalaria pallida</name>
    <name type="common">Smooth rattlebox</name>
    <name type="synonym">Crotalaria striata</name>
    <dbReference type="NCBI Taxonomy" id="3830"/>
    <lineage>
        <taxon>Eukaryota</taxon>
        <taxon>Viridiplantae</taxon>
        <taxon>Streptophyta</taxon>
        <taxon>Embryophyta</taxon>
        <taxon>Tracheophyta</taxon>
        <taxon>Spermatophyta</taxon>
        <taxon>Magnoliopsida</taxon>
        <taxon>eudicotyledons</taxon>
        <taxon>Gunneridae</taxon>
        <taxon>Pentapetalae</taxon>
        <taxon>rosids</taxon>
        <taxon>fabids</taxon>
        <taxon>Fabales</taxon>
        <taxon>Fabaceae</taxon>
        <taxon>Papilionoideae</taxon>
        <taxon>50 kb inversion clade</taxon>
        <taxon>genistoids sensu lato</taxon>
        <taxon>core genistoids</taxon>
        <taxon>Crotalarieae</taxon>
        <taxon>Crotalaria</taxon>
    </lineage>
</organism>
<sequence length="115" mass="12384">MGASWPFIASTVASATDQGENDPSLWLNDHEIGDSVNVNTTNSVVALVTGNVSIPSLNNSHIKRTQFETRGHMSQSDKCTALPNTGEKPFSLNTHPKRVVVKFEERKVCGSGVGM</sequence>
<protein>
    <submittedName>
        <fullName evidence="2">Uncharacterized protein</fullName>
    </submittedName>
</protein>